<evidence type="ECO:0000256" key="6">
    <source>
        <dbReference type="SAM" id="Phobius"/>
    </source>
</evidence>
<dbReference type="Pfam" id="PF06081">
    <property type="entry name" value="ArAE_1"/>
    <property type="match status" value="1"/>
</dbReference>
<keyword evidence="4 6" id="KW-1133">Transmembrane helix</keyword>
<dbReference type="InterPro" id="IPR010343">
    <property type="entry name" value="ArAE_1"/>
</dbReference>
<keyword evidence="8" id="KW-1185">Reference proteome</keyword>
<keyword evidence="3 6" id="KW-0812">Transmembrane</keyword>
<evidence type="ECO:0000256" key="1">
    <source>
        <dbReference type="ARBA" id="ARBA00004651"/>
    </source>
</evidence>
<keyword evidence="2" id="KW-1003">Cell membrane</keyword>
<gene>
    <name evidence="7" type="ORF">KS407_00575</name>
</gene>
<evidence type="ECO:0000256" key="3">
    <source>
        <dbReference type="ARBA" id="ARBA00022692"/>
    </source>
</evidence>
<proteinExistence type="predicted"/>
<comment type="caution">
    <text evidence="7">The sequence shown here is derived from an EMBL/GenBank/DDBJ whole genome shotgun (WGS) entry which is preliminary data.</text>
</comment>
<dbReference type="EMBL" id="JAHQCR010000007">
    <property type="protein sequence ID" value="MBU9719931.1"/>
    <property type="molecule type" value="Genomic_DNA"/>
</dbReference>
<reference evidence="7 8" key="1">
    <citation type="submission" date="2021-06" db="EMBL/GenBank/DDBJ databases">
        <title>Bacillus sp. RD4P76, an endophyte from a halophyte.</title>
        <authorList>
            <person name="Sun J.-Q."/>
        </authorList>
    </citation>
    <scope>NUCLEOTIDE SEQUENCE [LARGE SCALE GENOMIC DNA]</scope>
    <source>
        <strain evidence="7 8">JCM 17098</strain>
    </source>
</reference>
<dbReference type="Proteomes" id="UP000790580">
    <property type="component" value="Unassembled WGS sequence"/>
</dbReference>
<keyword evidence="5 6" id="KW-0472">Membrane</keyword>
<name>A0ABS6JMZ8_9BACI</name>
<feature type="transmembrane region" description="Helical" evidence="6">
    <location>
        <begin position="66"/>
        <end position="94"/>
    </location>
</feature>
<feature type="transmembrane region" description="Helical" evidence="6">
    <location>
        <begin position="21"/>
        <end position="46"/>
    </location>
</feature>
<protein>
    <submittedName>
        <fullName evidence="7">FUSC family protein</fullName>
    </submittedName>
</protein>
<evidence type="ECO:0000256" key="5">
    <source>
        <dbReference type="ARBA" id="ARBA00023136"/>
    </source>
</evidence>
<dbReference type="PANTHER" id="PTHR31086">
    <property type="entry name" value="ALUMINUM-ACTIVATED MALATE TRANSPORTER 10"/>
    <property type="match status" value="1"/>
</dbReference>
<evidence type="ECO:0000313" key="7">
    <source>
        <dbReference type="EMBL" id="MBU9719931.1"/>
    </source>
</evidence>
<evidence type="ECO:0000256" key="4">
    <source>
        <dbReference type="ARBA" id="ARBA00022989"/>
    </source>
</evidence>
<sequence length="350" mass="40216">MIQSLRKKWIGNRIIKTAIAVFITAFICIKLNLPAEFAVIAAIVTIEPTASDSLRKGLVRFPASAIGAALAALFVGLLGNSPITFMLAAVLTIILCQKLNLKEGTLVATLTAVAMIPDIHDHYFLAFLSRLGTTMIGLTVSTIVNLFVLPPKYIADITSKTEHHISGLANVLIQTVNKLLKANNNTEKKQVPDKMYQLLKSDLEKTIELLYFQKEEWKFHKIKFSEYKKFQKLEKTIFILDKMTLHLGNLQFINKTINFNDYEQKILSETAESISYFLLHLNEPITDEYFYTIYELDQYLKYEYSSGHRRNPKYFHHFHEKTVVFYELLSIHDSLEELHQLFSNSRSDER</sequence>
<organism evidence="7 8">
    <name type="scientific">Evansella alkalicola</name>
    <dbReference type="NCBI Taxonomy" id="745819"/>
    <lineage>
        <taxon>Bacteria</taxon>
        <taxon>Bacillati</taxon>
        <taxon>Bacillota</taxon>
        <taxon>Bacilli</taxon>
        <taxon>Bacillales</taxon>
        <taxon>Bacillaceae</taxon>
        <taxon>Evansella</taxon>
    </lineage>
</organism>
<accession>A0ABS6JMZ8</accession>
<evidence type="ECO:0000256" key="2">
    <source>
        <dbReference type="ARBA" id="ARBA00022475"/>
    </source>
</evidence>
<evidence type="ECO:0000313" key="8">
    <source>
        <dbReference type="Proteomes" id="UP000790580"/>
    </source>
</evidence>
<comment type="subcellular location">
    <subcellularLocation>
        <location evidence="1">Cell membrane</location>
        <topology evidence="1">Multi-pass membrane protein</topology>
    </subcellularLocation>
</comment>
<feature type="transmembrane region" description="Helical" evidence="6">
    <location>
        <begin position="131"/>
        <end position="149"/>
    </location>
</feature>
<dbReference type="RefSeq" id="WP_176371375.1">
    <property type="nucleotide sequence ID" value="NZ_JAHQCR010000007.1"/>
</dbReference>